<proteinExistence type="predicted"/>
<evidence type="ECO:0000313" key="4">
    <source>
        <dbReference type="Proteomes" id="UP001190466"/>
    </source>
</evidence>
<dbReference type="RefSeq" id="WP_316516379.1">
    <property type="nucleotide sequence ID" value="NZ_OY726395.1"/>
</dbReference>
<feature type="region of interest" description="Disordered" evidence="2">
    <location>
        <begin position="160"/>
        <end position="180"/>
    </location>
</feature>
<evidence type="ECO:0000313" key="3">
    <source>
        <dbReference type="EMBL" id="CAJ1582302.1"/>
    </source>
</evidence>
<keyword evidence="1" id="KW-0175">Coiled coil</keyword>
<evidence type="ECO:0000256" key="1">
    <source>
        <dbReference type="SAM" id="Coils"/>
    </source>
</evidence>
<organism evidence="3 4">
    <name type="scientific">[Mycobacterium] wendilense</name>
    <dbReference type="NCBI Taxonomy" id="3064284"/>
    <lineage>
        <taxon>Bacteria</taxon>
        <taxon>Bacillati</taxon>
        <taxon>Actinomycetota</taxon>
        <taxon>Actinomycetes</taxon>
        <taxon>Mycobacteriales</taxon>
        <taxon>Mycobacteriaceae</taxon>
        <taxon>Mycolicibacter</taxon>
    </lineage>
</organism>
<dbReference type="Proteomes" id="UP001190466">
    <property type="component" value="Chromosome"/>
</dbReference>
<evidence type="ECO:0000256" key="2">
    <source>
        <dbReference type="SAM" id="MobiDB-lite"/>
    </source>
</evidence>
<accession>A0ABM9MD38</accession>
<reference evidence="3 4" key="1">
    <citation type="submission" date="2023-08" db="EMBL/GenBank/DDBJ databases">
        <authorList>
            <person name="Folkvardsen B D."/>
            <person name="Norman A."/>
        </authorList>
    </citation>
    <scope>NUCLEOTIDE SEQUENCE [LARGE SCALE GENOMIC DNA]</scope>
    <source>
        <strain evidence="3 4">Mu0050</strain>
    </source>
</reference>
<feature type="coiled-coil region" evidence="1">
    <location>
        <begin position="216"/>
        <end position="264"/>
    </location>
</feature>
<name>A0ABM9MD38_9MYCO</name>
<keyword evidence="4" id="KW-1185">Reference proteome</keyword>
<sequence length="264" mass="28687">MSENALDVLYAARPEHFVALRNELAAAAKERGDRDLATLIRAARKPTIAAWVVNVLVHNNPDARRALADLGVRLRAAHAAMDGAAIRRLSVEQRGLVGEFARAAFDTAELPRPSEGLLDDVTGTLHAAIADPDLVTQLGRLSKAQRWSGFGEFLVGDAAEDAAETEGATPDPTPPATPDPCLEAKIALADAKRVHEKAQQAASHLSYERMEAEHYLDALRKQLPIAEAELAAITSRHGEAKQRRDEAAQRVKDLKARVRELSRQ</sequence>
<protein>
    <submittedName>
        <fullName evidence="3">Uncharacterized protein</fullName>
    </submittedName>
</protein>
<gene>
    <name evidence="3" type="ORF">MU0050_002013</name>
</gene>
<dbReference type="EMBL" id="OY726395">
    <property type="protein sequence ID" value="CAJ1582302.1"/>
    <property type="molecule type" value="Genomic_DNA"/>
</dbReference>